<organism evidence="3 4">
    <name type="scientific">Aquibium pacificus</name>
    <dbReference type="NCBI Taxonomy" id="3153579"/>
    <lineage>
        <taxon>Bacteria</taxon>
        <taxon>Pseudomonadati</taxon>
        <taxon>Pseudomonadota</taxon>
        <taxon>Alphaproteobacteria</taxon>
        <taxon>Hyphomicrobiales</taxon>
        <taxon>Phyllobacteriaceae</taxon>
        <taxon>Aquibium</taxon>
    </lineage>
</organism>
<dbReference type="RefSeq" id="WP_367957671.1">
    <property type="nucleotide sequence ID" value="NZ_JBDPGJ010000016.1"/>
</dbReference>
<sequence>MRRILEVHGEEIPVWLASVGQFHVLHLGDREIPCALTTAPGKGAFTLDLNGTSIALRIAVGEEATFVHLDGRAYEIGRTDPSQTLGQADGGAPQDRMIAPMPGAVISVSVAAGDAVTEGQALMVIESMKLETTITAPRDGVVSEVHFAPGDSFDGKVVLIGFEPLKDAS</sequence>
<dbReference type="PANTHER" id="PTHR45266">
    <property type="entry name" value="OXALOACETATE DECARBOXYLASE ALPHA CHAIN"/>
    <property type="match status" value="1"/>
</dbReference>
<evidence type="ECO:0000313" key="3">
    <source>
        <dbReference type="EMBL" id="MEX0409804.1"/>
    </source>
</evidence>
<dbReference type="PANTHER" id="PTHR45266:SF3">
    <property type="entry name" value="OXALOACETATE DECARBOXYLASE ALPHA CHAIN"/>
    <property type="match status" value="1"/>
</dbReference>
<dbReference type="Gene3D" id="2.40.50.100">
    <property type="match status" value="1"/>
</dbReference>
<dbReference type="InterPro" id="IPR000089">
    <property type="entry name" value="Biotin_lipoyl"/>
</dbReference>
<gene>
    <name evidence="3" type="ORF">ABGN05_29705</name>
</gene>
<dbReference type="Proteomes" id="UP001556692">
    <property type="component" value="Unassembled WGS sequence"/>
</dbReference>
<dbReference type="Pfam" id="PF00364">
    <property type="entry name" value="Biotin_lipoyl"/>
    <property type="match status" value="1"/>
</dbReference>
<evidence type="ECO:0000259" key="2">
    <source>
        <dbReference type="PROSITE" id="PS50968"/>
    </source>
</evidence>
<keyword evidence="4" id="KW-1185">Reference proteome</keyword>
<keyword evidence="1" id="KW-0092">Biotin</keyword>
<dbReference type="EMBL" id="JBDPGJ010000016">
    <property type="protein sequence ID" value="MEX0409804.1"/>
    <property type="molecule type" value="Genomic_DNA"/>
</dbReference>
<reference evidence="3 4" key="1">
    <citation type="submission" date="2024-05" db="EMBL/GenBank/DDBJ databases">
        <authorList>
            <person name="Jiang F."/>
        </authorList>
    </citation>
    <scope>NUCLEOTIDE SEQUENCE [LARGE SCALE GENOMIC DNA]</scope>
    <source>
        <strain evidence="3 4">LZ166</strain>
    </source>
</reference>
<dbReference type="InterPro" id="IPR050709">
    <property type="entry name" value="Biotin_Carboxyl_Carrier/Decarb"/>
</dbReference>
<proteinExistence type="predicted"/>
<feature type="domain" description="Lipoyl-binding" evidence="2">
    <location>
        <begin position="87"/>
        <end position="163"/>
    </location>
</feature>
<dbReference type="InterPro" id="IPR011053">
    <property type="entry name" value="Single_hybrid_motif"/>
</dbReference>
<evidence type="ECO:0000313" key="4">
    <source>
        <dbReference type="Proteomes" id="UP001556692"/>
    </source>
</evidence>
<dbReference type="PROSITE" id="PS50968">
    <property type="entry name" value="BIOTINYL_LIPOYL"/>
    <property type="match status" value="1"/>
</dbReference>
<protein>
    <submittedName>
        <fullName evidence="3">Biotin/lipoyl-containing protein</fullName>
    </submittedName>
</protein>
<dbReference type="SUPFAM" id="SSF51230">
    <property type="entry name" value="Single hybrid motif"/>
    <property type="match status" value="1"/>
</dbReference>
<evidence type="ECO:0000256" key="1">
    <source>
        <dbReference type="ARBA" id="ARBA00023267"/>
    </source>
</evidence>
<comment type="caution">
    <text evidence="3">The sequence shown here is derived from an EMBL/GenBank/DDBJ whole genome shotgun (WGS) entry which is preliminary data.</text>
</comment>
<dbReference type="CDD" id="cd06850">
    <property type="entry name" value="biotinyl_domain"/>
    <property type="match status" value="1"/>
</dbReference>
<accession>A0ABV3SSX8</accession>
<name>A0ABV3SSX8_9HYPH</name>